<dbReference type="Gene3D" id="3.10.180.10">
    <property type="entry name" value="2,3-Dihydroxybiphenyl 1,2-Dioxygenase, domain 1"/>
    <property type="match status" value="1"/>
</dbReference>
<feature type="domain" description="VOC" evidence="2">
    <location>
        <begin position="43"/>
        <end position="161"/>
    </location>
</feature>
<organism evidence="3 4">
    <name type="scientific">Streptomyces mooreae</name>
    <dbReference type="NCBI Taxonomy" id="3075523"/>
    <lineage>
        <taxon>Bacteria</taxon>
        <taxon>Bacillati</taxon>
        <taxon>Actinomycetota</taxon>
        <taxon>Actinomycetes</taxon>
        <taxon>Kitasatosporales</taxon>
        <taxon>Streptomycetaceae</taxon>
        <taxon>Streptomyces</taxon>
    </lineage>
</organism>
<gene>
    <name evidence="3" type="ORF">RM550_20170</name>
</gene>
<dbReference type="InterPro" id="IPR004360">
    <property type="entry name" value="Glyas_Fos-R_dOase_dom"/>
</dbReference>
<dbReference type="EMBL" id="JAVRFE010000026">
    <property type="protein sequence ID" value="MDT0458028.1"/>
    <property type="molecule type" value="Genomic_DNA"/>
</dbReference>
<feature type="region of interest" description="Disordered" evidence="1">
    <location>
        <begin position="1"/>
        <end position="40"/>
    </location>
</feature>
<dbReference type="Proteomes" id="UP001180551">
    <property type="component" value="Unassembled WGS sequence"/>
</dbReference>
<dbReference type="RefSeq" id="WP_311625131.1">
    <property type="nucleotide sequence ID" value="NZ_JAVRFE010000026.1"/>
</dbReference>
<dbReference type="InterPro" id="IPR037523">
    <property type="entry name" value="VOC_core"/>
</dbReference>
<dbReference type="CDD" id="cd08351">
    <property type="entry name" value="ChaP_like"/>
    <property type="match status" value="1"/>
</dbReference>
<evidence type="ECO:0000313" key="4">
    <source>
        <dbReference type="Proteomes" id="UP001180551"/>
    </source>
</evidence>
<dbReference type="SUPFAM" id="SSF54593">
    <property type="entry name" value="Glyoxalase/Bleomycin resistance protein/Dihydroxybiphenyl dioxygenase"/>
    <property type="match status" value="1"/>
</dbReference>
<name>A0ABU2TAS6_9ACTN</name>
<evidence type="ECO:0000256" key="1">
    <source>
        <dbReference type="SAM" id="MobiDB-lite"/>
    </source>
</evidence>
<protein>
    <submittedName>
        <fullName evidence="3">VOC family protein</fullName>
    </submittedName>
</protein>
<comment type="caution">
    <text evidence="3">The sequence shown here is derived from an EMBL/GenBank/DDBJ whole genome shotgun (WGS) entry which is preliminary data.</text>
</comment>
<dbReference type="PROSITE" id="PS51819">
    <property type="entry name" value="VOC"/>
    <property type="match status" value="1"/>
</dbReference>
<accession>A0ABU2TAS6</accession>
<evidence type="ECO:0000259" key="2">
    <source>
        <dbReference type="PROSITE" id="PS51819"/>
    </source>
</evidence>
<evidence type="ECO:0000313" key="3">
    <source>
        <dbReference type="EMBL" id="MDT0458028.1"/>
    </source>
</evidence>
<keyword evidence="4" id="KW-1185">Reference proteome</keyword>
<reference evidence="3" key="1">
    <citation type="submission" date="2024-05" db="EMBL/GenBank/DDBJ databases">
        <title>30 novel species of actinomycetes from the DSMZ collection.</title>
        <authorList>
            <person name="Nouioui I."/>
        </authorList>
    </citation>
    <scope>NUCLEOTIDE SEQUENCE</scope>
    <source>
        <strain evidence="3">DSM 41527</strain>
    </source>
</reference>
<dbReference type="InterPro" id="IPR029068">
    <property type="entry name" value="Glyas_Bleomycin-R_OHBP_Dase"/>
</dbReference>
<proteinExistence type="predicted"/>
<feature type="compositionally biased region" description="Polar residues" evidence="1">
    <location>
        <begin position="27"/>
        <end position="40"/>
    </location>
</feature>
<dbReference type="Pfam" id="PF00903">
    <property type="entry name" value="Glyoxalase"/>
    <property type="match status" value="1"/>
</dbReference>
<sequence>MPNQPNQPDEPIEPNQPKEPNELYEANEQQYPQESELPTTSVQLNHTAVYARDRQLSAEFLAVILGLTVGAPFGPFLPVDLGNGVTLDYYEKRDEPVQSQHYAFLVPDAQFDHMIARLEAVGVTYFADPGHTEPGRINHLFGGRGAYFADPDGHNMEIMTRPYLRP</sequence>